<organism evidence="3 4">
    <name type="scientific">Diaminobutyricimonas aerilata</name>
    <dbReference type="NCBI Taxonomy" id="1162967"/>
    <lineage>
        <taxon>Bacteria</taxon>
        <taxon>Bacillati</taxon>
        <taxon>Actinomycetota</taxon>
        <taxon>Actinomycetes</taxon>
        <taxon>Micrococcales</taxon>
        <taxon>Microbacteriaceae</taxon>
        <taxon>Diaminobutyricimonas</taxon>
    </lineage>
</organism>
<proteinExistence type="predicted"/>
<dbReference type="SUPFAM" id="SSF54909">
    <property type="entry name" value="Dimeric alpha+beta barrel"/>
    <property type="match status" value="1"/>
</dbReference>
<dbReference type="SMART" id="SM00886">
    <property type="entry name" value="Dabb"/>
    <property type="match status" value="1"/>
</dbReference>
<dbReference type="InterPro" id="IPR044662">
    <property type="entry name" value="HS1/DABB1-like"/>
</dbReference>
<sequence>MSGVLHLVLLGWKPTTSESDRAEVVDGVRGLPDRIPGIRALHEGPSVSPEGLEQGHDYAFAMMFESTAARDAYLPHPAHLEVASRIQAAADRVTVFDLDAGDESVVLGSAE</sequence>
<comment type="caution">
    <text evidence="3">The sequence shown here is derived from an EMBL/GenBank/DDBJ whole genome shotgun (WGS) entry which is preliminary data.</text>
</comment>
<protein>
    <submittedName>
        <fullName evidence="3">Stress responsive alpha/beta barrel protein</fullName>
    </submittedName>
</protein>
<keyword evidence="4" id="KW-1185">Reference proteome</keyword>
<dbReference type="Proteomes" id="UP000228758">
    <property type="component" value="Unassembled WGS sequence"/>
</dbReference>
<gene>
    <name evidence="3" type="ORF">CLV46_0385</name>
</gene>
<reference evidence="3 4" key="1">
    <citation type="submission" date="2017-11" db="EMBL/GenBank/DDBJ databases">
        <title>Genomic Encyclopedia of Archaeal and Bacterial Type Strains, Phase II (KMG-II): From Individual Species to Whole Genera.</title>
        <authorList>
            <person name="Goeker M."/>
        </authorList>
    </citation>
    <scope>NUCLEOTIDE SEQUENCE [LARGE SCALE GENOMIC DNA]</scope>
    <source>
        <strain evidence="3 4">DSM 27393</strain>
    </source>
</reference>
<name>A0A2M9CFZ2_9MICO</name>
<dbReference type="RefSeq" id="WP_100363232.1">
    <property type="nucleotide sequence ID" value="NZ_PGFF01000001.1"/>
</dbReference>
<dbReference type="PANTHER" id="PTHR33178:SF10">
    <property type="entry name" value="STRESS-RESPONSE A_B BARREL DOMAIN-CONTAINING PROTEIN"/>
    <property type="match status" value="1"/>
</dbReference>
<evidence type="ECO:0000259" key="2">
    <source>
        <dbReference type="PROSITE" id="PS51502"/>
    </source>
</evidence>
<comment type="subunit">
    <text evidence="1">Homodimer.</text>
</comment>
<feature type="domain" description="Stress-response A/B barrel" evidence="2">
    <location>
        <begin position="4"/>
        <end position="98"/>
    </location>
</feature>
<dbReference type="PROSITE" id="PS51502">
    <property type="entry name" value="S_R_A_B_BARREL"/>
    <property type="match status" value="1"/>
</dbReference>
<dbReference type="InterPro" id="IPR011008">
    <property type="entry name" value="Dimeric_a/b-barrel"/>
</dbReference>
<dbReference type="PANTHER" id="PTHR33178">
    <property type="match status" value="1"/>
</dbReference>
<evidence type="ECO:0000313" key="3">
    <source>
        <dbReference type="EMBL" id="PJJ70856.1"/>
    </source>
</evidence>
<evidence type="ECO:0000313" key="4">
    <source>
        <dbReference type="Proteomes" id="UP000228758"/>
    </source>
</evidence>
<evidence type="ECO:0000256" key="1">
    <source>
        <dbReference type="ARBA" id="ARBA00011738"/>
    </source>
</evidence>
<accession>A0A2M9CFZ2</accession>
<dbReference type="Pfam" id="PF07876">
    <property type="entry name" value="Dabb"/>
    <property type="match status" value="1"/>
</dbReference>
<dbReference type="InterPro" id="IPR013097">
    <property type="entry name" value="Dabb"/>
</dbReference>
<dbReference type="EMBL" id="PGFF01000001">
    <property type="protein sequence ID" value="PJJ70856.1"/>
    <property type="molecule type" value="Genomic_DNA"/>
</dbReference>
<dbReference type="AlphaFoldDB" id="A0A2M9CFZ2"/>
<dbReference type="OrthoDB" id="9816070at2"/>
<dbReference type="Gene3D" id="3.30.70.100">
    <property type="match status" value="1"/>
</dbReference>